<protein>
    <recommendedName>
        <fullName evidence="6">Holliday junction branch migration complex subunit RuvA</fullName>
    </recommendedName>
</protein>
<keyword evidence="2 6" id="KW-0227">DNA damage</keyword>
<organism evidence="8 9">
    <name type="scientific">Salinisphaera aquimarina</name>
    <dbReference type="NCBI Taxonomy" id="2094031"/>
    <lineage>
        <taxon>Bacteria</taxon>
        <taxon>Pseudomonadati</taxon>
        <taxon>Pseudomonadota</taxon>
        <taxon>Gammaproteobacteria</taxon>
        <taxon>Salinisphaerales</taxon>
        <taxon>Salinisphaeraceae</taxon>
        <taxon>Salinisphaera</taxon>
    </lineage>
</organism>
<keyword evidence="3 6" id="KW-0238">DNA-binding</keyword>
<keyword evidence="4 6" id="KW-0233">DNA recombination</keyword>
<dbReference type="NCBIfam" id="TIGR00084">
    <property type="entry name" value="ruvA"/>
    <property type="match status" value="1"/>
</dbReference>
<comment type="domain">
    <text evidence="6">Has three domains with a flexible linker between the domains II and III and assumes an 'L' shape. Domain III is highly mobile and contacts RuvB.</text>
</comment>
<dbReference type="SMART" id="SM00278">
    <property type="entry name" value="HhH1"/>
    <property type="match status" value="2"/>
</dbReference>
<dbReference type="CDD" id="cd14332">
    <property type="entry name" value="UBA_RuvA_C"/>
    <property type="match status" value="1"/>
</dbReference>
<dbReference type="SUPFAM" id="SSF46929">
    <property type="entry name" value="DNA helicase RuvA subunit, C-terminal domain"/>
    <property type="match status" value="1"/>
</dbReference>
<comment type="similarity">
    <text evidence="6">Belongs to the RuvA family.</text>
</comment>
<dbReference type="InterPro" id="IPR036267">
    <property type="entry name" value="RuvA_C_sf"/>
</dbReference>
<dbReference type="Pfam" id="PF01330">
    <property type="entry name" value="RuvA_N"/>
    <property type="match status" value="1"/>
</dbReference>
<evidence type="ECO:0000256" key="4">
    <source>
        <dbReference type="ARBA" id="ARBA00023172"/>
    </source>
</evidence>
<comment type="function">
    <text evidence="6">The RuvA-RuvB-RuvC complex processes Holliday junction (HJ) DNA during genetic recombination and DNA repair, while the RuvA-RuvB complex plays an important role in the rescue of blocked DNA replication forks via replication fork reversal (RFR). RuvA specifically binds to HJ cruciform DNA, conferring on it an open structure. The RuvB hexamer acts as an ATP-dependent pump, pulling dsDNA into and through the RuvAB complex. HJ branch migration allows RuvC to scan DNA until it finds its consensus sequence, where it cleaves and resolves the cruciform DNA.</text>
</comment>
<dbReference type="HAMAP" id="MF_00031">
    <property type="entry name" value="DNA_HJ_migration_RuvA"/>
    <property type="match status" value="1"/>
</dbReference>
<dbReference type="InterPro" id="IPR003583">
    <property type="entry name" value="Hlx-hairpin-Hlx_DNA-bd_motif"/>
</dbReference>
<evidence type="ECO:0000256" key="2">
    <source>
        <dbReference type="ARBA" id="ARBA00022763"/>
    </source>
</evidence>
<gene>
    <name evidence="6 8" type="primary">ruvA</name>
    <name evidence="8" type="ORF">ACFOSU_16060</name>
</gene>
<keyword evidence="8" id="KW-0378">Hydrolase</keyword>
<keyword evidence="1 6" id="KW-0963">Cytoplasm</keyword>
<comment type="caution">
    <text evidence="8">The sequence shown here is derived from an EMBL/GenBank/DDBJ whole genome shotgun (WGS) entry which is preliminary data.</text>
</comment>
<evidence type="ECO:0000256" key="5">
    <source>
        <dbReference type="ARBA" id="ARBA00023204"/>
    </source>
</evidence>
<evidence type="ECO:0000256" key="6">
    <source>
        <dbReference type="HAMAP-Rule" id="MF_00031"/>
    </source>
</evidence>
<accession>A0ABV7EVH2</accession>
<dbReference type="Gene3D" id="1.10.8.10">
    <property type="entry name" value="DNA helicase RuvA subunit, C-terminal domain"/>
    <property type="match status" value="1"/>
</dbReference>
<dbReference type="SUPFAM" id="SSF50249">
    <property type="entry name" value="Nucleic acid-binding proteins"/>
    <property type="match status" value="1"/>
</dbReference>
<feature type="domain" description="Helix-hairpin-helix DNA-binding motif class 1" evidence="7">
    <location>
        <begin position="118"/>
        <end position="137"/>
    </location>
</feature>
<dbReference type="EMBL" id="JBHRSS010000008">
    <property type="protein sequence ID" value="MFC3105390.1"/>
    <property type="molecule type" value="Genomic_DNA"/>
</dbReference>
<proteinExistence type="inferred from homology"/>
<feature type="domain" description="Helix-hairpin-helix DNA-binding motif class 1" evidence="7">
    <location>
        <begin position="83"/>
        <end position="102"/>
    </location>
</feature>
<dbReference type="Pfam" id="PF14520">
    <property type="entry name" value="HHH_5"/>
    <property type="match status" value="1"/>
</dbReference>
<dbReference type="Pfam" id="PF07499">
    <property type="entry name" value="RuvA_C"/>
    <property type="match status" value="1"/>
</dbReference>
<dbReference type="InterPro" id="IPR000085">
    <property type="entry name" value="RuvA"/>
</dbReference>
<feature type="region of interest" description="Domain III" evidence="6">
    <location>
        <begin position="162"/>
        <end position="211"/>
    </location>
</feature>
<evidence type="ECO:0000259" key="7">
    <source>
        <dbReference type="SMART" id="SM00278"/>
    </source>
</evidence>
<dbReference type="InterPro" id="IPR012340">
    <property type="entry name" value="NA-bd_OB-fold"/>
</dbReference>
<dbReference type="Proteomes" id="UP001595462">
    <property type="component" value="Unassembled WGS sequence"/>
</dbReference>
<comment type="subcellular location">
    <subcellularLocation>
        <location evidence="6">Cytoplasm</location>
    </subcellularLocation>
</comment>
<evidence type="ECO:0000313" key="8">
    <source>
        <dbReference type="EMBL" id="MFC3105390.1"/>
    </source>
</evidence>
<evidence type="ECO:0000256" key="3">
    <source>
        <dbReference type="ARBA" id="ARBA00023125"/>
    </source>
</evidence>
<dbReference type="RefSeq" id="WP_380690945.1">
    <property type="nucleotide sequence ID" value="NZ_JBHRSS010000008.1"/>
</dbReference>
<name>A0ABV7EVH2_9GAMM</name>
<dbReference type="Gene3D" id="1.10.150.20">
    <property type="entry name" value="5' to 3' exonuclease, C-terminal subdomain"/>
    <property type="match status" value="1"/>
</dbReference>
<dbReference type="InterPro" id="IPR010994">
    <property type="entry name" value="RuvA_2-like"/>
</dbReference>
<dbReference type="InterPro" id="IPR011114">
    <property type="entry name" value="RuvA_C"/>
</dbReference>
<sequence length="211" mass="22096">MIGQLRGRIVEKQPPRLVIDVGGVGYELEAPISTFFALGQSAGQTAGPGGNQVETTLLTQMVVRDDAILLYGFATSDERRLFRELIKVSGVGAKLALTVLSGMSVADFVATIEADDAARLTGLPGVGKKTAARLIVEMRDKLSGSTLAPALTPAGTDADSSASGGARQDARQALVALGYKPVEAEKLMNGLDTDTLDSEALIREALKRAVR</sequence>
<evidence type="ECO:0000256" key="1">
    <source>
        <dbReference type="ARBA" id="ARBA00022490"/>
    </source>
</evidence>
<dbReference type="GO" id="GO:0016787">
    <property type="term" value="F:hydrolase activity"/>
    <property type="evidence" value="ECO:0007669"/>
    <property type="project" value="UniProtKB-KW"/>
</dbReference>
<dbReference type="Gene3D" id="2.40.50.140">
    <property type="entry name" value="Nucleic acid-binding proteins"/>
    <property type="match status" value="1"/>
</dbReference>
<dbReference type="GO" id="GO:0003678">
    <property type="term" value="F:DNA helicase activity"/>
    <property type="evidence" value="ECO:0007669"/>
    <property type="project" value="UniProtKB-EC"/>
</dbReference>
<evidence type="ECO:0000313" key="9">
    <source>
        <dbReference type="Proteomes" id="UP001595462"/>
    </source>
</evidence>
<comment type="caution">
    <text evidence="6">Lacks conserved residue(s) required for the propagation of feature annotation.</text>
</comment>
<dbReference type="SUPFAM" id="SSF47781">
    <property type="entry name" value="RuvA domain 2-like"/>
    <property type="match status" value="1"/>
</dbReference>
<reference evidence="9" key="1">
    <citation type="journal article" date="2019" name="Int. J. Syst. Evol. Microbiol.">
        <title>The Global Catalogue of Microorganisms (GCM) 10K type strain sequencing project: providing services to taxonomists for standard genome sequencing and annotation.</title>
        <authorList>
            <consortium name="The Broad Institute Genomics Platform"/>
            <consortium name="The Broad Institute Genome Sequencing Center for Infectious Disease"/>
            <person name="Wu L."/>
            <person name="Ma J."/>
        </authorList>
    </citation>
    <scope>NUCLEOTIDE SEQUENCE [LARGE SCALE GENOMIC DNA]</scope>
    <source>
        <strain evidence="9">KCTC 52640</strain>
    </source>
</reference>
<comment type="subunit">
    <text evidence="6">Homotetramer. Forms an RuvA(8)-RuvB(12)-Holliday junction (HJ) complex. HJ DNA is sandwiched between 2 RuvA tetramers; dsDNA enters through RuvA and exits via RuvB. An RuvB hexamer assembles on each DNA strand where it exits the tetramer. Each RuvB hexamer is contacted by two RuvA subunits (via domain III) on 2 adjacent RuvB subunits; this complex drives branch migration. In the full resolvosome a probable DNA-RuvA(4)-RuvB(12)-RuvC(2) complex forms which resolves the HJ.</text>
</comment>
<keyword evidence="9" id="KW-1185">Reference proteome</keyword>
<dbReference type="InterPro" id="IPR013849">
    <property type="entry name" value="DNA_helicase_Holl-junc_RuvA_I"/>
</dbReference>
<keyword evidence="5 6" id="KW-0234">DNA repair</keyword>